<sequence length="329" mass="34902">MKEKEKLPGSRQRNVVDALKINGGVLAAFVLIFIISSLLNSRFLTVNNMMTVLRTNACTALCAFGMTYVILTGNIDLSVGSFMTLCGCLTSILIAQAGMHTFLAIGLSLIVALIFGAINGILITKMRIPAFIATLASMNVLRGACYVMTNGKPVVFSKGLFTSIGGGYLGIFPLPAVYMVIAFVILWIVLNQTKFGRRIYAVGGNQMAARYSGVNTDRTIIQVYMISGFMSAFSGILLISRLGSGQPVIGEGAELDAIASCVVGGVSMTGGSGTLFGTLIGCLMMGVISNILNLAGVNSYMQLIVKGIIIVLSVYIDILRMSLATRNKN</sequence>
<comment type="caution">
    <text evidence="7">The sequence shown here is derived from an EMBL/GenBank/DDBJ whole genome shotgun (WGS) entry which is preliminary data.</text>
</comment>
<keyword evidence="2" id="KW-1003">Cell membrane</keyword>
<dbReference type="CDD" id="cd06579">
    <property type="entry name" value="TM_PBP1_transp_AraH_like"/>
    <property type="match status" value="1"/>
</dbReference>
<dbReference type="EMBL" id="QGDL01000009">
    <property type="protein sequence ID" value="PWJ28221.1"/>
    <property type="molecule type" value="Genomic_DNA"/>
</dbReference>
<protein>
    <submittedName>
        <fullName evidence="7">Monosaccharide ABC transporter membrane protein (CUT2 family)</fullName>
    </submittedName>
</protein>
<gene>
    <name evidence="7" type="ORF">A8806_109100</name>
</gene>
<feature type="transmembrane region" description="Helical" evidence="6">
    <location>
        <begin position="21"/>
        <end position="39"/>
    </location>
</feature>
<keyword evidence="5 6" id="KW-0472">Membrane</keyword>
<feature type="transmembrane region" description="Helical" evidence="6">
    <location>
        <begin position="220"/>
        <end position="239"/>
    </location>
</feature>
<name>A0A2Y9BFB6_9FIRM</name>
<evidence type="ECO:0000256" key="1">
    <source>
        <dbReference type="ARBA" id="ARBA00004651"/>
    </source>
</evidence>
<feature type="transmembrane region" description="Helical" evidence="6">
    <location>
        <begin position="275"/>
        <end position="296"/>
    </location>
</feature>
<evidence type="ECO:0000256" key="6">
    <source>
        <dbReference type="SAM" id="Phobius"/>
    </source>
</evidence>
<dbReference type="PANTHER" id="PTHR32196">
    <property type="entry name" value="ABC TRANSPORTER PERMEASE PROTEIN YPHD-RELATED-RELATED"/>
    <property type="match status" value="1"/>
</dbReference>
<dbReference type="GO" id="GO:0005886">
    <property type="term" value="C:plasma membrane"/>
    <property type="evidence" value="ECO:0007669"/>
    <property type="project" value="UniProtKB-SubCell"/>
</dbReference>
<dbReference type="AlphaFoldDB" id="A0A2Y9BFB6"/>
<keyword evidence="4 6" id="KW-1133">Transmembrane helix</keyword>
<feature type="transmembrane region" description="Helical" evidence="6">
    <location>
        <begin position="102"/>
        <end position="123"/>
    </location>
</feature>
<feature type="transmembrane region" description="Helical" evidence="6">
    <location>
        <begin position="169"/>
        <end position="190"/>
    </location>
</feature>
<evidence type="ECO:0000313" key="8">
    <source>
        <dbReference type="Proteomes" id="UP000245845"/>
    </source>
</evidence>
<evidence type="ECO:0000256" key="5">
    <source>
        <dbReference type="ARBA" id="ARBA00023136"/>
    </source>
</evidence>
<organism evidence="7 8">
    <name type="scientific">Faecalicatena orotica</name>
    <dbReference type="NCBI Taxonomy" id="1544"/>
    <lineage>
        <taxon>Bacteria</taxon>
        <taxon>Bacillati</taxon>
        <taxon>Bacillota</taxon>
        <taxon>Clostridia</taxon>
        <taxon>Lachnospirales</taxon>
        <taxon>Lachnospiraceae</taxon>
        <taxon>Faecalicatena</taxon>
    </lineage>
</organism>
<evidence type="ECO:0000256" key="3">
    <source>
        <dbReference type="ARBA" id="ARBA00022692"/>
    </source>
</evidence>
<keyword evidence="3 6" id="KW-0812">Transmembrane</keyword>
<dbReference type="InterPro" id="IPR001851">
    <property type="entry name" value="ABC_transp_permease"/>
</dbReference>
<evidence type="ECO:0000256" key="4">
    <source>
        <dbReference type="ARBA" id="ARBA00022989"/>
    </source>
</evidence>
<proteinExistence type="predicted"/>
<evidence type="ECO:0000256" key="2">
    <source>
        <dbReference type="ARBA" id="ARBA00022475"/>
    </source>
</evidence>
<dbReference type="RefSeq" id="WP_109732030.1">
    <property type="nucleotide sequence ID" value="NZ_BAAACK010000009.1"/>
</dbReference>
<feature type="transmembrane region" description="Helical" evidence="6">
    <location>
        <begin position="303"/>
        <end position="323"/>
    </location>
</feature>
<evidence type="ECO:0000313" key="7">
    <source>
        <dbReference type="EMBL" id="PWJ28221.1"/>
    </source>
</evidence>
<keyword evidence="8" id="KW-1185">Reference proteome</keyword>
<dbReference type="Proteomes" id="UP000245845">
    <property type="component" value="Unassembled WGS sequence"/>
</dbReference>
<dbReference type="GO" id="GO:0022857">
    <property type="term" value="F:transmembrane transporter activity"/>
    <property type="evidence" value="ECO:0007669"/>
    <property type="project" value="InterPro"/>
</dbReference>
<accession>A0A2Y9BFB6</accession>
<feature type="transmembrane region" description="Helical" evidence="6">
    <location>
        <begin position="130"/>
        <end position="149"/>
    </location>
</feature>
<dbReference type="OrthoDB" id="9813906at2"/>
<reference evidence="7 8" key="1">
    <citation type="submission" date="2018-05" db="EMBL/GenBank/DDBJ databases">
        <title>The Hungate 1000. A catalogue of reference genomes from the rumen microbiome.</title>
        <authorList>
            <person name="Kelly W."/>
        </authorList>
    </citation>
    <scope>NUCLEOTIDE SEQUENCE [LARGE SCALE GENOMIC DNA]</scope>
    <source>
        <strain evidence="7 8">NLAE-zl-C242</strain>
    </source>
</reference>
<feature type="transmembrane region" description="Helical" evidence="6">
    <location>
        <begin position="77"/>
        <end position="96"/>
    </location>
</feature>
<feature type="transmembrane region" description="Helical" evidence="6">
    <location>
        <begin position="51"/>
        <end position="70"/>
    </location>
</feature>
<dbReference type="Pfam" id="PF02653">
    <property type="entry name" value="BPD_transp_2"/>
    <property type="match status" value="1"/>
</dbReference>
<comment type="subcellular location">
    <subcellularLocation>
        <location evidence="1">Cell membrane</location>
        <topology evidence="1">Multi-pass membrane protein</topology>
    </subcellularLocation>
</comment>